<reference evidence="7" key="1">
    <citation type="submission" date="2020-08" db="EMBL/GenBank/DDBJ databases">
        <title>Distribution of Beta-Lactamase Producing Gram-Negative Bacterial Isolates in Isabela River of Santo Domingo, Dominican Republic.</title>
        <authorList>
            <person name="Calderon V."/>
            <person name="Del Rosario C."/>
            <person name="Duarte A."/>
            <person name="Bonnelly R."/>
            <person name="Barauna R."/>
            <person name="Ramos R.T."/>
            <person name="Perdomo O.P."/>
            <person name="Rodriguez De Francisco L.E."/>
            <person name="Franco De Los Santos E.F."/>
        </authorList>
    </citation>
    <scope>NUCLEOTIDE SEQUENCE</scope>
    <source>
        <strain evidence="7">INTEC_BI4_1.1</strain>
    </source>
</reference>
<comment type="similarity">
    <text evidence="2">Belongs to the fimbrial protein family.</text>
</comment>
<dbReference type="Pfam" id="PF00419">
    <property type="entry name" value="Fimbrial"/>
    <property type="match status" value="1"/>
</dbReference>
<dbReference type="InterPro" id="IPR000259">
    <property type="entry name" value="Adhesion_dom_fimbrial"/>
</dbReference>
<accession>A0AAW3XJX8</accession>
<evidence type="ECO:0000256" key="4">
    <source>
        <dbReference type="ARBA" id="ARBA00023263"/>
    </source>
</evidence>
<keyword evidence="3 5" id="KW-0732">Signal</keyword>
<dbReference type="InterPro" id="IPR036937">
    <property type="entry name" value="Adhesion_dom_fimbrial_sf"/>
</dbReference>
<dbReference type="Gene3D" id="2.60.40.1090">
    <property type="entry name" value="Fimbrial-type adhesion domain"/>
    <property type="match status" value="1"/>
</dbReference>
<evidence type="ECO:0000256" key="5">
    <source>
        <dbReference type="SAM" id="SignalP"/>
    </source>
</evidence>
<comment type="caution">
    <text evidence="7">The sequence shown here is derived from an EMBL/GenBank/DDBJ whole genome shotgun (WGS) entry which is preliminary data.</text>
</comment>
<name>A0AAW3XJX8_9ENTR</name>
<dbReference type="SUPFAM" id="SSF49401">
    <property type="entry name" value="Bacterial adhesins"/>
    <property type="match status" value="1"/>
</dbReference>
<evidence type="ECO:0000256" key="2">
    <source>
        <dbReference type="ARBA" id="ARBA00006671"/>
    </source>
</evidence>
<dbReference type="Proteomes" id="UP000613022">
    <property type="component" value="Unassembled WGS sequence"/>
</dbReference>
<dbReference type="GO" id="GO:0043709">
    <property type="term" value="P:cell adhesion involved in single-species biofilm formation"/>
    <property type="evidence" value="ECO:0007669"/>
    <property type="project" value="TreeGrafter"/>
</dbReference>
<keyword evidence="4" id="KW-0281">Fimbrium</keyword>
<dbReference type="PANTHER" id="PTHR33420">
    <property type="entry name" value="FIMBRIAL SUBUNIT ELFA-RELATED"/>
    <property type="match status" value="1"/>
</dbReference>
<proteinExistence type="inferred from homology"/>
<dbReference type="InterPro" id="IPR050263">
    <property type="entry name" value="Bact_Fimbrial_Adh_Pro"/>
</dbReference>
<evidence type="ECO:0000256" key="1">
    <source>
        <dbReference type="ARBA" id="ARBA00004561"/>
    </source>
</evidence>
<comment type="subcellular location">
    <subcellularLocation>
        <location evidence="1">Fimbrium</location>
    </subcellularLocation>
</comment>
<dbReference type="AlphaFoldDB" id="A0AAW3XJX8"/>
<feature type="signal peptide" evidence="5">
    <location>
        <begin position="1"/>
        <end position="21"/>
    </location>
</feature>
<gene>
    <name evidence="7" type="ORF">H9R40_13595</name>
</gene>
<feature type="domain" description="Fimbrial-type adhesion" evidence="6">
    <location>
        <begin position="186"/>
        <end position="331"/>
    </location>
</feature>
<organism evidence="7 8">
    <name type="scientific">Enterobacter kobei</name>
    <dbReference type="NCBI Taxonomy" id="208224"/>
    <lineage>
        <taxon>Bacteria</taxon>
        <taxon>Pseudomonadati</taxon>
        <taxon>Pseudomonadota</taxon>
        <taxon>Gammaproteobacteria</taxon>
        <taxon>Enterobacterales</taxon>
        <taxon>Enterobacteriaceae</taxon>
        <taxon>Enterobacter</taxon>
        <taxon>Enterobacter cloacae complex</taxon>
    </lineage>
</organism>
<dbReference type="GO" id="GO:0009289">
    <property type="term" value="C:pilus"/>
    <property type="evidence" value="ECO:0007669"/>
    <property type="project" value="UniProtKB-SubCell"/>
</dbReference>
<evidence type="ECO:0000313" key="8">
    <source>
        <dbReference type="Proteomes" id="UP000613022"/>
    </source>
</evidence>
<evidence type="ECO:0000313" key="7">
    <source>
        <dbReference type="EMBL" id="MBC6324256.1"/>
    </source>
</evidence>
<sequence>MKLSFRILFIFLTLASGYSYAGCSNLISSATLNFGNVIVQRDAPSNSAISGLIYGVQQDVATCVDPSGTGVANGIVSVLSTAGSYNGNAVFNTSLNGIGISMGVYGGFYAGQYDQPMLAGTTYRSAGWSSGPPTRTWTYQPYIQFVKTAALATSGYINQQIAYYRPEYGSTNFMAGVNSGVIPLYISGTVTVVACSISTPNLTFPIGDVPVSSFGSTVGTTPAVAQNTQNLGLNCDVGANINVSLSGTQNPDISDSSVLALTGQGGAGVAKGVGVQIVYNGAPLMLNNRIVLKTSSGGQETFPLTARYYQTRTTVSTGTANASATLNLTYQ</sequence>
<protein>
    <submittedName>
        <fullName evidence="7">Fimbrial protein</fullName>
    </submittedName>
</protein>
<feature type="chain" id="PRO_5043856689" evidence="5">
    <location>
        <begin position="22"/>
        <end position="331"/>
    </location>
</feature>
<dbReference type="EMBL" id="JACSEP010000028">
    <property type="protein sequence ID" value="MBC6324256.1"/>
    <property type="molecule type" value="Genomic_DNA"/>
</dbReference>
<dbReference type="PANTHER" id="PTHR33420:SF12">
    <property type="entry name" value="FIMBRIN-LIKE PROTEIN FIMI-RELATED"/>
    <property type="match status" value="1"/>
</dbReference>
<evidence type="ECO:0000256" key="3">
    <source>
        <dbReference type="ARBA" id="ARBA00022729"/>
    </source>
</evidence>
<dbReference type="InterPro" id="IPR008966">
    <property type="entry name" value="Adhesion_dom_sf"/>
</dbReference>
<dbReference type="Gene3D" id="2.60.40.3310">
    <property type="match status" value="1"/>
</dbReference>
<dbReference type="RefSeq" id="WP_072051714.1">
    <property type="nucleotide sequence ID" value="NZ_AP022498.1"/>
</dbReference>
<evidence type="ECO:0000259" key="6">
    <source>
        <dbReference type="Pfam" id="PF00419"/>
    </source>
</evidence>